<reference evidence="9" key="1">
    <citation type="submission" date="2021-01" db="EMBL/GenBank/DDBJ databases">
        <authorList>
            <person name="Corre E."/>
            <person name="Pelletier E."/>
            <person name="Niang G."/>
            <person name="Scheremetjew M."/>
            <person name="Finn R."/>
            <person name="Kale V."/>
            <person name="Holt S."/>
            <person name="Cochrane G."/>
            <person name="Meng A."/>
            <person name="Brown T."/>
            <person name="Cohen L."/>
        </authorList>
    </citation>
    <scope>NUCLEOTIDE SEQUENCE</scope>
    <source>
        <strain evidence="9">ECT3854</strain>
    </source>
</reference>
<evidence type="ECO:0000256" key="1">
    <source>
        <dbReference type="ARBA" id="ARBA00004443"/>
    </source>
</evidence>
<evidence type="ECO:0000256" key="6">
    <source>
        <dbReference type="ARBA" id="ARBA00022982"/>
    </source>
</evidence>
<comment type="subcellular location">
    <subcellularLocation>
        <location evidence="1">Mitochondrion inner membrane</location>
        <topology evidence="1">Peripheral membrane protein</topology>
        <orientation evidence="1">Matrix side</orientation>
    </subcellularLocation>
</comment>
<keyword evidence="3" id="KW-0813">Transport</keyword>
<dbReference type="GO" id="GO:0006122">
    <property type="term" value="P:mitochondrial electron transport, ubiquinol to cytochrome c"/>
    <property type="evidence" value="ECO:0007669"/>
    <property type="project" value="InterPro"/>
</dbReference>
<dbReference type="InterPro" id="IPR036544">
    <property type="entry name" value="QCR7_sf"/>
</dbReference>
<gene>
    <name evidence="9" type="ORF">CTEN0397_LOCUS3356</name>
</gene>
<evidence type="ECO:0000256" key="7">
    <source>
        <dbReference type="ARBA" id="ARBA00023128"/>
    </source>
</evidence>
<sequence length="114" mass="13619">MALRMMADKVFLNLSKTYQKSLAKDLMKLGLRYEDLMLESPMDMQETLELADKDFVTGRYRRQKRAFDLDVKHKNMLEYAPDVDQETYKQELYPLLCQIRARNQEIALLDQHKK</sequence>
<keyword evidence="4" id="KW-0679">Respiratory chain</keyword>
<dbReference type="GO" id="GO:0005743">
    <property type="term" value="C:mitochondrial inner membrane"/>
    <property type="evidence" value="ECO:0007669"/>
    <property type="project" value="UniProtKB-SubCell"/>
</dbReference>
<proteinExistence type="inferred from homology"/>
<evidence type="ECO:0000256" key="3">
    <source>
        <dbReference type="ARBA" id="ARBA00022448"/>
    </source>
</evidence>
<dbReference type="GO" id="GO:0045275">
    <property type="term" value="C:respiratory chain complex III"/>
    <property type="evidence" value="ECO:0007669"/>
    <property type="project" value="InterPro"/>
</dbReference>
<keyword evidence="7" id="KW-0496">Mitochondrion</keyword>
<evidence type="ECO:0000256" key="5">
    <source>
        <dbReference type="ARBA" id="ARBA00022792"/>
    </source>
</evidence>
<dbReference type="InterPro" id="IPR003197">
    <property type="entry name" value="QCR7"/>
</dbReference>
<evidence type="ECO:0000256" key="2">
    <source>
        <dbReference type="ARBA" id="ARBA00008554"/>
    </source>
</evidence>
<dbReference type="Gene3D" id="1.10.1090.10">
    <property type="entry name" value="Cytochrome b-c1 complex subunit 7"/>
    <property type="match status" value="1"/>
</dbReference>
<keyword evidence="5" id="KW-0999">Mitochondrion inner membrane</keyword>
<keyword evidence="6" id="KW-0249">Electron transport</keyword>
<comment type="similarity">
    <text evidence="2">Belongs to the UQCRB/QCR7 family.</text>
</comment>
<protein>
    <recommendedName>
        <fullName evidence="10">Cytochrome b-c1 complex subunit 7</fullName>
    </recommendedName>
</protein>
<organism evidence="9">
    <name type="scientific">Cyclophora tenuis</name>
    <name type="common">Marine diatom</name>
    <dbReference type="NCBI Taxonomy" id="216820"/>
    <lineage>
        <taxon>Eukaryota</taxon>
        <taxon>Sar</taxon>
        <taxon>Stramenopiles</taxon>
        <taxon>Ochrophyta</taxon>
        <taxon>Bacillariophyta</taxon>
        <taxon>Fragilariophyceae</taxon>
        <taxon>Fragilariophycidae</taxon>
        <taxon>Cyclophorales</taxon>
        <taxon>Cyclophoraceae</taxon>
        <taxon>Cyclophora</taxon>
    </lineage>
</organism>
<evidence type="ECO:0000313" key="9">
    <source>
        <dbReference type="EMBL" id="CAD8932331.1"/>
    </source>
</evidence>
<keyword evidence="8" id="KW-0472">Membrane</keyword>
<dbReference type="SUPFAM" id="SSF81524">
    <property type="entry name" value="14 kDa protein of cytochrome bc1 complex (Ubiquinol-cytochrome c reductase)"/>
    <property type="match status" value="1"/>
</dbReference>
<evidence type="ECO:0000256" key="4">
    <source>
        <dbReference type="ARBA" id="ARBA00022660"/>
    </source>
</evidence>
<dbReference type="AlphaFoldDB" id="A0A7S1CYA1"/>
<dbReference type="EMBL" id="HBFW01005235">
    <property type="protein sequence ID" value="CAD8932331.1"/>
    <property type="molecule type" value="Transcribed_RNA"/>
</dbReference>
<evidence type="ECO:0000256" key="8">
    <source>
        <dbReference type="ARBA" id="ARBA00023136"/>
    </source>
</evidence>
<name>A0A7S1CYA1_CYCTE</name>
<accession>A0A7S1CYA1</accession>
<evidence type="ECO:0008006" key="10">
    <source>
        <dbReference type="Google" id="ProtNLM"/>
    </source>
</evidence>
<dbReference type="Pfam" id="PF02271">
    <property type="entry name" value="UCR_14kD"/>
    <property type="match status" value="1"/>
</dbReference>